<dbReference type="NCBIfam" id="NF008751">
    <property type="entry name" value="PRK11784.1-3"/>
    <property type="match status" value="1"/>
</dbReference>
<evidence type="ECO:0000259" key="3">
    <source>
        <dbReference type="PROSITE" id="PS50206"/>
    </source>
</evidence>
<dbReference type="NCBIfam" id="TIGR03167">
    <property type="entry name" value="tRNA_sel_U_synt"/>
    <property type="match status" value="1"/>
</dbReference>
<dbReference type="SMART" id="SM00450">
    <property type="entry name" value="RHOD"/>
    <property type="match status" value="1"/>
</dbReference>
<dbReference type="AlphaFoldDB" id="A0AB38YHG5"/>
<dbReference type="Pfam" id="PF26341">
    <property type="entry name" value="AAA_SelU"/>
    <property type="match status" value="1"/>
</dbReference>
<dbReference type="SUPFAM" id="SSF52540">
    <property type="entry name" value="P-loop containing nucleoside triphosphate hydrolases"/>
    <property type="match status" value="1"/>
</dbReference>
<dbReference type="GO" id="GO:0016765">
    <property type="term" value="F:transferase activity, transferring alkyl or aryl (other than methyl) groups"/>
    <property type="evidence" value="ECO:0007669"/>
    <property type="project" value="UniProtKB-UniRule"/>
</dbReference>
<comment type="catalytic activity">
    <reaction evidence="2">
        <text>5-methylaminomethyl-2-(Se-phospho)selenouridine(34) in tRNA + H2O = 5-methylaminomethyl-2-selenouridine(34) in tRNA + phosphate</text>
        <dbReference type="Rhea" id="RHEA:60176"/>
        <dbReference type="Rhea" id="RHEA-COMP:10196"/>
        <dbReference type="Rhea" id="RHEA-COMP:15523"/>
        <dbReference type="ChEBI" id="CHEBI:15377"/>
        <dbReference type="ChEBI" id="CHEBI:43474"/>
        <dbReference type="ChEBI" id="CHEBI:82743"/>
        <dbReference type="ChEBI" id="CHEBI:143702"/>
    </reaction>
</comment>
<comment type="catalytic activity">
    <reaction evidence="2">
        <text>5-methylaminomethyl-2-thiouridine(34) in tRNA + (2E)-geranyl diphosphate = 5-methylaminomethyl-S-(2E)-geranyl-thiouridine(34) in tRNA + diphosphate</text>
        <dbReference type="Rhea" id="RHEA:14085"/>
        <dbReference type="Rhea" id="RHEA-COMP:10195"/>
        <dbReference type="Rhea" id="RHEA-COMP:14654"/>
        <dbReference type="ChEBI" id="CHEBI:33019"/>
        <dbReference type="ChEBI" id="CHEBI:58057"/>
        <dbReference type="ChEBI" id="CHEBI:74455"/>
        <dbReference type="ChEBI" id="CHEBI:140632"/>
    </reaction>
</comment>
<protein>
    <recommendedName>
        <fullName evidence="2">tRNA 2-selenouridine synthase</fullName>
        <ecNumber evidence="2">2.9.1.3</ecNumber>
    </recommendedName>
</protein>
<dbReference type="PROSITE" id="PS50206">
    <property type="entry name" value="RHODANESE_3"/>
    <property type="match status" value="1"/>
</dbReference>
<evidence type="ECO:0000256" key="2">
    <source>
        <dbReference type="HAMAP-Rule" id="MF_01622"/>
    </source>
</evidence>
<accession>A0AB38YHG5</accession>
<gene>
    <name evidence="4" type="primary">mnmH</name>
    <name evidence="2" type="synonym">selU</name>
    <name evidence="4" type="ORF">NFC81_02415</name>
</gene>
<dbReference type="EC" id="2.9.1.3" evidence="2"/>
<feature type="active site" description="S-selanylcysteine intermediate" evidence="2">
    <location>
        <position position="95"/>
    </location>
</feature>
<sequence length="363" mass="41597">MRANTEDYRSLFLKNVPLMDVRAPVEFAQGAFPNAINLPLLDDQQRHDIGLRYKEQGEQAAIALGNELATETIRTQRLTAWKDFITKHPEGYLYCFRGGLRSRTTQRWLHENGIDYPLVVGGYKAMRRFLLESLRQHIAVGQARVITGPTGSGKTELIHAWPHSLDLEGLARHRGSAFGGTFVTQPAQIDWENALAVQWLQHAHQHSTPVLLEDESRLIGRVFVPPELQALLQQAPALRLEVPLSARIQRLRHDYVQEALTHLQQQDAERCWTALEDYIGGHLQRIRKRLGGERLDRLMLLLPEAVAALRDHQDWGGFDTLIRILLTEYYDPTYEYLMQKAQRPVVARGGHEDLLHWLQQADQ</sequence>
<dbReference type="SUPFAM" id="SSF52821">
    <property type="entry name" value="Rhodanese/Cell cycle control phosphatase"/>
    <property type="match status" value="1"/>
</dbReference>
<keyword evidence="1 2" id="KW-0711">Selenium</keyword>
<comment type="catalytic activity">
    <reaction evidence="2">
        <text>5-methylaminomethyl-2-thiouridine(34) in tRNA + selenophosphate + (2E)-geranyl diphosphate + H2O + H(+) = 5-methylaminomethyl-2-selenouridine(34) in tRNA + (2E)-thiogeraniol + phosphate + diphosphate</text>
        <dbReference type="Rhea" id="RHEA:42716"/>
        <dbReference type="Rhea" id="RHEA-COMP:10195"/>
        <dbReference type="Rhea" id="RHEA-COMP:10196"/>
        <dbReference type="ChEBI" id="CHEBI:15377"/>
        <dbReference type="ChEBI" id="CHEBI:15378"/>
        <dbReference type="ChEBI" id="CHEBI:16144"/>
        <dbReference type="ChEBI" id="CHEBI:33019"/>
        <dbReference type="ChEBI" id="CHEBI:43474"/>
        <dbReference type="ChEBI" id="CHEBI:58057"/>
        <dbReference type="ChEBI" id="CHEBI:74455"/>
        <dbReference type="ChEBI" id="CHEBI:82743"/>
        <dbReference type="ChEBI" id="CHEBI:143703"/>
        <dbReference type="EC" id="2.9.1.3"/>
    </reaction>
</comment>
<dbReference type="GO" id="GO:0002098">
    <property type="term" value="P:tRNA wobble uridine modification"/>
    <property type="evidence" value="ECO:0007669"/>
    <property type="project" value="UniProtKB-UniRule"/>
</dbReference>
<comment type="subunit">
    <text evidence="2">Monomer.</text>
</comment>
<dbReference type="InterPro" id="IPR058840">
    <property type="entry name" value="AAA_SelU"/>
</dbReference>
<dbReference type="GO" id="GO:0043828">
    <property type="term" value="F:tRNA 2-selenouridine synthase activity"/>
    <property type="evidence" value="ECO:0007669"/>
    <property type="project" value="UniProtKB-EC"/>
</dbReference>
<dbReference type="InterPro" id="IPR027417">
    <property type="entry name" value="P-loop_NTPase"/>
</dbReference>
<keyword evidence="2 4" id="KW-0808">Transferase</keyword>
<dbReference type="RefSeq" id="WP_304995946.1">
    <property type="nucleotide sequence ID" value="NZ_CP101717.1"/>
</dbReference>
<comment type="similarity">
    <text evidence="2">Belongs to the SelU family.</text>
</comment>
<comment type="catalytic activity">
    <reaction evidence="2">
        <text>5-methylaminomethyl-S-(2E)-geranyl-thiouridine(34) in tRNA + selenophosphate + H(+) = 5-methylaminomethyl-2-(Se-phospho)selenouridine(34) in tRNA + (2E)-thiogeraniol</text>
        <dbReference type="Rhea" id="RHEA:60172"/>
        <dbReference type="Rhea" id="RHEA-COMP:14654"/>
        <dbReference type="Rhea" id="RHEA-COMP:15523"/>
        <dbReference type="ChEBI" id="CHEBI:15378"/>
        <dbReference type="ChEBI" id="CHEBI:16144"/>
        <dbReference type="ChEBI" id="CHEBI:140632"/>
        <dbReference type="ChEBI" id="CHEBI:143702"/>
        <dbReference type="ChEBI" id="CHEBI:143703"/>
    </reaction>
</comment>
<name>A0AB38YHG5_9GAMM</name>
<dbReference type="PANTHER" id="PTHR30401">
    <property type="entry name" value="TRNA 2-SELENOURIDINE SYNTHASE"/>
    <property type="match status" value="1"/>
</dbReference>
<dbReference type="EMBL" id="CP101717">
    <property type="protein sequence ID" value="WLD58660.1"/>
    <property type="molecule type" value="Genomic_DNA"/>
</dbReference>
<reference evidence="4" key="1">
    <citation type="submission" date="2022-07" db="EMBL/GenBank/DDBJ databases">
        <title>Complete genome sequence of Salinispirillum sp. LH10-3-1 capable of multiple carbohydrate inversion isolated from a soda lake.</title>
        <authorList>
            <person name="Liu J."/>
            <person name="Zhai Y."/>
            <person name="Zhang H."/>
            <person name="Yang H."/>
            <person name="Qu J."/>
            <person name="Li J."/>
        </authorList>
    </citation>
    <scope>NUCLEOTIDE SEQUENCE</scope>
    <source>
        <strain evidence="4">LH 10-3-1</strain>
    </source>
</reference>
<dbReference type="PANTHER" id="PTHR30401:SF0">
    <property type="entry name" value="TRNA 2-SELENOURIDINE SYNTHASE"/>
    <property type="match status" value="1"/>
</dbReference>
<proteinExistence type="inferred from homology"/>
<feature type="domain" description="Rhodanese" evidence="3">
    <location>
        <begin position="12"/>
        <end position="135"/>
    </location>
</feature>
<dbReference type="Gene3D" id="3.40.250.10">
    <property type="entry name" value="Rhodanese-like domain"/>
    <property type="match status" value="1"/>
</dbReference>
<evidence type="ECO:0000256" key="1">
    <source>
        <dbReference type="ARBA" id="ARBA00023266"/>
    </source>
</evidence>
<dbReference type="InterPro" id="IPR001763">
    <property type="entry name" value="Rhodanese-like_dom"/>
</dbReference>
<dbReference type="HAMAP" id="MF_01622">
    <property type="entry name" value="tRNA_sel_U_synth"/>
    <property type="match status" value="1"/>
</dbReference>
<dbReference type="InterPro" id="IPR017582">
    <property type="entry name" value="SelU"/>
</dbReference>
<comment type="function">
    <text evidence="2">Involved in the post-transcriptional modification of the uridine at the wobble position (U34) of tRNA(Lys), tRNA(Glu) and tRNA(Gln). Catalyzes the conversion of 2-thiouridine (S2U-RNA) to 2-selenouridine (Se2U-RNA). Acts in a two-step process involving geranylation of 2-thiouridine (S2U) to S-geranyl-2-thiouridine (geS2U) and subsequent selenation of the latter derivative to 2-selenouridine (Se2U) in the tRNA chain.</text>
</comment>
<organism evidence="4">
    <name type="scientific">Salinispirillum sp. LH 10-3-1</name>
    <dbReference type="NCBI Taxonomy" id="2952525"/>
    <lineage>
        <taxon>Bacteria</taxon>
        <taxon>Pseudomonadati</taxon>
        <taxon>Pseudomonadota</taxon>
        <taxon>Gammaproteobacteria</taxon>
        <taxon>Oceanospirillales</taxon>
        <taxon>Saccharospirillaceae</taxon>
        <taxon>Salinispirillum</taxon>
    </lineage>
</organism>
<evidence type="ECO:0000313" key="4">
    <source>
        <dbReference type="EMBL" id="WLD58660.1"/>
    </source>
</evidence>
<dbReference type="InterPro" id="IPR036873">
    <property type="entry name" value="Rhodanese-like_dom_sf"/>
</dbReference>